<evidence type="ECO:0000259" key="7">
    <source>
        <dbReference type="PROSITE" id="PS50249"/>
    </source>
</evidence>
<dbReference type="CDD" id="cd08071">
    <property type="entry name" value="MPN_DUF2466"/>
    <property type="match status" value="1"/>
</dbReference>
<evidence type="ECO:0000256" key="6">
    <source>
        <dbReference type="RuleBase" id="RU003797"/>
    </source>
</evidence>
<keyword evidence="1" id="KW-0645">Protease</keyword>
<dbReference type="SUPFAM" id="SSF47781">
    <property type="entry name" value="RuvA domain 2-like"/>
    <property type="match status" value="1"/>
</dbReference>
<sequence length="248" mass="27178">MSADLRLVAPTVPSDDNPPAIAPLLPIRKWARADRPRERLLDAGPTSLSDAELFALFLRTGVAGVTAVDIARQLLLRFGSLRGVLDAPESELRELRGIGPARAATLIAVSELCRRALAEKARDRELLNAPGAVEDYLRLLIGTRPYEAFICLYLDARHQLMHVEESARGSLTRVAVYPREIVRRALSLNAAGLIVAHNHPSGGVEPSANDRRLTKTLQDALTLIDVRLLDHIVVAANDVFSFARHGWL</sequence>
<keyword evidence="9" id="KW-1185">Reference proteome</keyword>
<dbReference type="Pfam" id="PF20582">
    <property type="entry name" value="UPF0758_N"/>
    <property type="match status" value="1"/>
</dbReference>
<comment type="similarity">
    <text evidence="6">Belongs to the UPF0758 family.</text>
</comment>
<dbReference type="STRING" id="1777137.AWB76_00045"/>
<dbReference type="Pfam" id="PF04002">
    <property type="entry name" value="RadC"/>
    <property type="match status" value="1"/>
</dbReference>
<dbReference type="GO" id="GO:0008237">
    <property type="term" value="F:metallopeptidase activity"/>
    <property type="evidence" value="ECO:0007669"/>
    <property type="project" value="UniProtKB-KW"/>
</dbReference>
<keyword evidence="2" id="KW-0479">Metal-binding</keyword>
<name>A0A157Z1V8_9BURK</name>
<dbReference type="InterPro" id="IPR001405">
    <property type="entry name" value="UPF0758"/>
</dbReference>
<dbReference type="EMBL" id="FCOI02000001">
    <property type="protein sequence ID" value="SAK39289.1"/>
    <property type="molecule type" value="Genomic_DNA"/>
</dbReference>
<dbReference type="InterPro" id="IPR010994">
    <property type="entry name" value="RuvA_2-like"/>
</dbReference>
<dbReference type="NCBIfam" id="TIGR00608">
    <property type="entry name" value="radc"/>
    <property type="match status" value="1"/>
</dbReference>
<evidence type="ECO:0000313" key="8">
    <source>
        <dbReference type="EMBL" id="SAK39289.1"/>
    </source>
</evidence>
<dbReference type="InterPro" id="IPR037518">
    <property type="entry name" value="MPN"/>
</dbReference>
<dbReference type="Gene3D" id="3.40.140.10">
    <property type="entry name" value="Cytidine Deaminase, domain 2"/>
    <property type="match status" value="1"/>
</dbReference>
<dbReference type="InterPro" id="IPR020891">
    <property type="entry name" value="UPF0758_CS"/>
</dbReference>
<evidence type="ECO:0000256" key="4">
    <source>
        <dbReference type="ARBA" id="ARBA00022833"/>
    </source>
</evidence>
<evidence type="ECO:0000313" key="9">
    <source>
        <dbReference type="Proteomes" id="UP000054624"/>
    </source>
</evidence>
<reference evidence="9" key="1">
    <citation type="submission" date="2016-01" db="EMBL/GenBank/DDBJ databases">
        <authorList>
            <person name="Peeters Charlotte."/>
        </authorList>
    </citation>
    <scope>NUCLEOTIDE SEQUENCE [LARGE SCALE GENOMIC DNA]</scope>
</reference>
<dbReference type="PROSITE" id="PS01302">
    <property type="entry name" value="UPF0758"/>
    <property type="match status" value="1"/>
</dbReference>
<evidence type="ECO:0000256" key="5">
    <source>
        <dbReference type="ARBA" id="ARBA00023049"/>
    </source>
</evidence>
<evidence type="ECO:0000256" key="2">
    <source>
        <dbReference type="ARBA" id="ARBA00022723"/>
    </source>
</evidence>
<dbReference type="PANTHER" id="PTHR30471">
    <property type="entry name" value="DNA REPAIR PROTEIN RADC"/>
    <property type="match status" value="1"/>
</dbReference>
<organism evidence="8 9">
    <name type="scientific">Caballeronia temeraria</name>
    <dbReference type="NCBI Taxonomy" id="1777137"/>
    <lineage>
        <taxon>Bacteria</taxon>
        <taxon>Pseudomonadati</taxon>
        <taxon>Pseudomonadota</taxon>
        <taxon>Betaproteobacteria</taxon>
        <taxon>Burkholderiales</taxon>
        <taxon>Burkholderiaceae</taxon>
        <taxon>Caballeronia</taxon>
    </lineage>
</organism>
<protein>
    <submittedName>
        <fullName evidence="8">DNA repair protein RadC</fullName>
    </submittedName>
</protein>
<dbReference type="PROSITE" id="PS50249">
    <property type="entry name" value="MPN"/>
    <property type="match status" value="1"/>
</dbReference>
<dbReference type="NCBIfam" id="NF000642">
    <property type="entry name" value="PRK00024.1"/>
    <property type="match status" value="1"/>
</dbReference>
<keyword evidence="5" id="KW-0482">Metalloprotease</keyword>
<dbReference type="GO" id="GO:0046872">
    <property type="term" value="F:metal ion binding"/>
    <property type="evidence" value="ECO:0007669"/>
    <property type="project" value="UniProtKB-KW"/>
</dbReference>
<keyword evidence="3" id="KW-0378">Hydrolase</keyword>
<dbReference type="Proteomes" id="UP000054624">
    <property type="component" value="Unassembled WGS sequence"/>
</dbReference>
<evidence type="ECO:0000256" key="3">
    <source>
        <dbReference type="ARBA" id="ARBA00022801"/>
    </source>
</evidence>
<accession>A0A157Z1V8</accession>
<keyword evidence="4" id="KW-0862">Zinc</keyword>
<dbReference type="GO" id="GO:0006508">
    <property type="term" value="P:proteolysis"/>
    <property type="evidence" value="ECO:0007669"/>
    <property type="project" value="UniProtKB-KW"/>
</dbReference>
<evidence type="ECO:0000256" key="1">
    <source>
        <dbReference type="ARBA" id="ARBA00022670"/>
    </source>
</evidence>
<dbReference type="Gene3D" id="1.10.150.20">
    <property type="entry name" value="5' to 3' exonuclease, C-terminal subdomain"/>
    <property type="match status" value="1"/>
</dbReference>
<dbReference type="PANTHER" id="PTHR30471:SF3">
    <property type="entry name" value="UPF0758 PROTEIN YEES-RELATED"/>
    <property type="match status" value="1"/>
</dbReference>
<feature type="domain" description="MPN" evidence="7">
    <location>
        <begin position="126"/>
        <end position="248"/>
    </location>
</feature>
<gene>
    <name evidence="8" type="ORF">AWB76_00045</name>
</gene>
<dbReference type="OrthoDB" id="9804482at2"/>
<dbReference type="InterPro" id="IPR025657">
    <property type="entry name" value="RadC_JAB"/>
</dbReference>
<dbReference type="InterPro" id="IPR046778">
    <property type="entry name" value="UPF0758_N"/>
</dbReference>
<proteinExistence type="inferred from homology"/>
<dbReference type="AlphaFoldDB" id="A0A157Z1V8"/>